<gene>
    <name evidence="7" type="primary">rsmA</name>
    <name evidence="7" type="synonym">ksgA</name>
    <name evidence="10" type="ORF">FHU29_000377</name>
</gene>
<keyword evidence="2 7" id="KW-0698">rRNA processing</keyword>
<evidence type="ECO:0000256" key="1">
    <source>
        <dbReference type="ARBA" id="ARBA00022490"/>
    </source>
</evidence>
<feature type="binding site" evidence="7 8">
    <location>
        <position position="77"/>
    </location>
    <ligand>
        <name>S-adenosyl-L-methionine</name>
        <dbReference type="ChEBI" id="CHEBI:59789"/>
    </ligand>
</feature>
<evidence type="ECO:0000313" key="11">
    <source>
        <dbReference type="Proteomes" id="UP000567922"/>
    </source>
</evidence>
<dbReference type="InterPro" id="IPR029063">
    <property type="entry name" value="SAM-dependent_MTases_sf"/>
</dbReference>
<evidence type="ECO:0000256" key="2">
    <source>
        <dbReference type="ARBA" id="ARBA00022552"/>
    </source>
</evidence>
<dbReference type="Proteomes" id="UP000567922">
    <property type="component" value="Unassembled WGS sequence"/>
</dbReference>
<dbReference type="EMBL" id="JACHWS010000001">
    <property type="protein sequence ID" value="MBB3035943.1"/>
    <property type="molecule type" value="Genomic_DNA"/>
</dbReference>
<feature type="binding site" evidence="7 8">
    <location>
        <position position="47"/>
    </location>
    <ligand>
        <name>S-adenosyl-L-methionine</name>
        <dbReference type="ChEBI" id="CHEBI:59789"/>
    </ligand>
</feature>
<dbReference type="PANTHER" id="PTHR11727:SF7">
    <property type="entry name" value="DIMETHYLADENOSINE TRANSFERASE-RELATED"/>
    <property type="match status" value="1"/>
</dbReference>
<feature type="domain" description="Ribosomal RNA adenine methylase transferase N-terminal" evidence="9">
    <location>
        <begin position="6"/>
        <end position="184"/>
    </location>
</feature>
<evidence type="ECO:0000256" key="5">
    <source>
        <dbReference type="ARBA" id="ARBA00022691"/>
    </source>
</evidence>
<dbReference type="SMART" id="SM00650">
    <property type="entry name" value="rADc"/>
    <property type="match status" value="1"/>
</dbReference>
<comment type="caution">
    <text evidence="10">The sequence shown here is derived from an EMBL/GenBank/DDBJ whole genome shotgun (WGS) entry which is preliminary data.</text>
</comment>
<dbReference type="InterPro" id="IPR020596">
    <property type="entry name" value="rRNA_Ade_Mease_Trfase_CS"/>
</dbReference>
<comment type="catalytic activity">
    <reaction evidence="7">
        <text>adenosine(1518)/adenosine(1519) in 16S rRNA + 4 S-adenosyl-L-methionine = N(6)-dimethyladenosine(1518)/N(6)-dimethyladenosine(1519) in 16S rRNA + 4 S-adenosyl-L-homocysteine + 4 H(+)</text>
        <dbReference type="Rhea" id="RHEA:19609"/>
        <dbReference type="Rhea" id="RHEA-COMP:10232"/>
        <dbReference type="Rhea" id="RHEA-COMP:10233"/>
        <dbReference type="ChEBI" id="CHEBI:15378"/>
        <dbReference type="ChEBI" id="CHEBI:57856"/>
        <dbReference type="ChEBI" id="CHEBI:59789"/>
        <dbReference type="ChEBI" id="CHEBI:74411"/>
        <dbReference type="ChEBI" id="CHEBI:74493"/>
        <dbReference type="EC" id="2.1.1.182"/>
    </reaction>
</comment>
<accession>A0A839RIK9</accession>
<evidence type="ECO:0000313" key="10">
    <source>
        <dbReference type="EMBL" id="MBB3035943.1"/>
    </source>
</evidence>
<evidence type="ECO:0000256" key="7">
    <source>
        <dbReference type="HAMAP-Rule" id="MF_00607"/>
    </source>
</evidence>
<proteinExistence type="inferred from homology"/>
<comment type="function">
    <text evidence="7">Specifically dimethylates two adjacent adenosines (A1518 and A1519) in the loop of a conserved hairpin near the 3'-end of 16S rRNA in the 30S particle. May play a critical role in biogenesis of 30S subunits.</text>
</comment>
<comment type="caution">
    <text evidence="7 8">Lacks conserved residue(s) required for the propagation of feature annotation.</text>
</comment>
<feature type="binding site" evidence="8">
    <location>
        <position position="1"/>
    </location>
    <ligand>
        <name>S-adenosyl-L-methionine</name>
        <dbReference type="ChEBI" id="CHEBI:59789"/>
    </ligand>
</feature>
<dbReference type="SUPFAM" id="SSF53335">
    <property type="entry name" value="S-adenosyl-L-methionine-dependent methyltransferases"/>
    <property type="match status" value="1"/>
</dbReference>
<feature type="binding site" evidence="7 8">
    <location>
        <position position="26"/>
    </location>
    <ligand>
        <name>S-adenosyl-L-methionine</name>
        <dbReference type="ChEBI" id="CHEBI:59789"/>
    </ligand>
</feature>
<keyword evidence="11" id="KW-1185">Reference proteome</keyword>
<dbReference type="CDD" id="cd02440">
    <property type="entry name" value="AdoMet_MTases"/>
    <property type="match status" value="1"/>
</dbReference>
<dbReference type="InterPro" id="IPR001737">
    <property type="entry name" value="KsgA/Erm"/>
</dbReference>
<dbReference type="EC" id="2.1.1.182" evidence="7"/>
<keyword evidence="6 7" id="KW-0694">RNA-binding</keyword>
<dbReference type="PROSITE" id="PS01131">
    <property type="entry name" value="RRNA_A_DIMETH"/>
    <property type="match status" value="1"/>
</dbReference>
<protein>
    <recommendedName>
        <fullName evidence="7">Ribosomal RNA small subunit methyltransferase A</fullName>
        <ecNumber evidence="7">2.1.1.182</ecNumber>
    </recommendedName>
    <alternativeName>
        <fullName evidence="7">16S rRNA (adenine(1518)-N(6)/adenine(1519)-N(6))-dimethyltransferase</fullName>
    </alternativeName>
    <alternativeName>
        <fullName evidence="7">16S rRNA dimethyladenosine transferase</fullName>
    </alternativeName>
    <alternativeName>
        <fullName evidence="7">16S rRNA dimethylase</fullName>
    </alternativeName>
    <alternativeName>
        <fullName evidence="7">S-adenosylmethionine-6-N', N'-adenosyl(rRNA) dimethyltransferase</fullName>
    </alternativeName>
</protein>
<keyword evidence="1 7" id="KW-0963">Cytoplasm</keyword>
<dbReference type="NCBIfam" id="TIGR00755">
    <property type="entry name" value="ksgA"/>
    <property type="match status" value="1"/>
</dbReference>
<evidence type="ECO:0000256" key="4">
    <source>
        <dbReference type="ARBA" id="ARBA00022679"/>
    </source>
</evidence>
<sequence>MHDPNTVRRIVGAAGLAAGETVLEVGPGLGSLTLALLDAGHPVVAVEIDPVLAGQLPNTVRTHAPGMAASLAVVTADALRVKAAELPDTHRTPQAMVANLPYNVAVPVLLHLLTELPTLRTVLVMVQAEVADRLAAPPGSRTYGVPSAKAAFFGTVRRAGSVGRAVFWPVPNVDSGLVRIDRYSEPPWDVSDRHRRAVFAVIDAAFSQRRKTLRSALATWAGSAKEAGEILAVAGINPAERGEKLGIAEFVRIAAAHDDRGQS</sequence>
<evidence type="ECO:0000256" key="6">
    <source>
        <dbReference type="ARBA" id="ARBA00022884"/>
    </source>
</evidence>
<dbReference type="Gene3D" id="3.40.50.150">
    <property type="entry name" value="Vaccinia Virus protein VP39"/>
    <property type="match status" value="1"/>
</dbReference>
<evidence type="ECO:0000256" key="8">
    <source>
        <dbReference type="PROSITE-ProRule" id="PRU01026"/>
    </source>
</evidence>
<dbReference type="FunFam" id="1.10.8.100:FF:000003">
    <property type="entry name" value="Ribosomal RNA small subunit methyltransferase A"/>
    <property type="match status" value="1"/>
</dbReference>
<name>A0A839RIK9_9ACTN</name>
<reference evidence="10 11" key="1">
    <citation type="submission" date="2020-08" db="EMBL/GenBank/DDBJ databases">
        <title>Sequencing the genomes of 1000 actinobacteria strains.</title>
        <authorList>
            <person name="Klenk H.-P."/>
        </authorList>
    </citation>
    <scope>NUCLEOTIDE SEQUENCE [LARGE SCALE GENOMIC DNA]</scope>
    <source>
        <strain evidence="10 11">DSM 45258</strain>
    </source>
</reference>
<dbReference type="Gene3D" id="1.10.8.100">
    <property type="entry name" value="Ribosomal RNA adenine dimethylase-like, domain 2"/>
    <property type="match status" value="1"/>
</dbReference>
<dbReference type="GO" id="GO:0005829">
    <property type="term" value="C:cytosol"/>
    <property type="evidence" value="ECO:0007669"/>
    <property type="project" value="TreeGrafter"/>
</dbReference>
<evidence type="ECO:0000259" key="9">
    <source>
        <dbReference type="SMART" id="SM00650"/>
    </source>
</evidence>
<comment type="subcellular location">
    <subcellularLocation>
        <location evidence="7">Cytoplasm</location>
    </subcellularLocation>
</comment>
<keyword evidence="5 7" id="KW-0949">S-adenosyl-L-methionine</keyword>
<dbReference type="Pfam" id="PF00398">
    <property type="entry name" value="RrnaAD"/>
    <property type="match status" value="1"/>
</dbReference>
<dbReference type="GO" id="GO:0003723">
    <property type="term" value="F:RNA binding"/>
    <property type="evidence" value="ECO:0007669"/>
    <property type="project" value="UniProtKB-UniRule"/>
</dbReference>
<dbReference type="HAMAP" id="MF_00607">
    <property type="entry name" value="16SrRNA_methyltr_A"/>
    <property type="match status" value="1"/>
</dbReference>
<comment type="similarity">
    <text evidence="7">Belongs to the class I-like SAM-binding methyltransferase superfamily. rRNA adenine N(6)-methyltransferase family. RsmA subfamily.</text>
</comment>
<dbReference type="InterPro" id="IPR023165">
    <property type="entry name" value="rRNA_Ade_diMease-like_C"/>
</dbReference>
<evidence type="ECO:0000256" key="3">
    <source>
        <dbReference type="ARBA" id="ARBA00022603"/>
    </source>
</evidence>
<dbReference type="PROSITE" id="PS51689">
    <property type="entry name" value="SAM_RNA_A_N6_MT"/>
    <property type="match status" value="1"/>
</dbReference>
<dbReference type="PANTHER" id="PTHR11727">
    <property type="entry name" value="DIMETHYLADENOSINE TRANSFERASE"/>
    <property type="match status" value="1"/>
</dbReference>
<organism evidence="10 11">
    <name type="scientific">Hoyosella altamirensis</name>
    <dbReference type="NCBI Taxonomy" id="616997"/>
    <lineage>
        <taxon>Bacteria</taxon>
        <taxon>Bacillati</taxon>
        <taxon>Actinomycetota</taxon>
        <taxon>Actinomycetes</taxon>
        <taxon>Mycobacteriales</taxon>
        <taxon>Hoyosellaceae</taxon>
        <taxon>Hoyosella</taxon>
    </lineage>
</organism>
<dbReference type="InterPro" id="IPR011530">
    <property type="entry name" value="rRNA_adenine_dimethylase"/>
</dbReference>
<dbReference type="GO" id="GO:0052908">
    <property type="term" value="F:16S rRNA (adenine(1518)-N(6)/adenine(1519)-N(6))-dimethyltransferase activity"/>
    <property type="evidence" value="ECO:0007669"/>
    <property type="project" value="UniProtKB-EC"/>
</dbReference>
<dbReference type="InterPro" id="IPR020598">
    <property type="entry name" value="rRNA_Ade_methylase_Trfase_N"/>
</dbReference>
<keyword evidence="4 7" id="KW-0808">Transferase</keyword>
<keyword evidence="3 7" id="KW-0489">Methyltransferase</keyword>
<dbReference type="AlphaFoldDB" id="A0A839RIK9"/>
<feature type="binding site" evidence="7 8">
    <location>
        <position position="99"/>
    </location>
    <ligand>
        <name>S-adenosyl-L-methionine</name>
        <dbReference type="ChEBI" id="CHEBI:59789"/>
    </ligand>
</feature>